<dbReference type="EMBL" id="CP081294">
    <property type="protein sequence ID" value="QZD93967.1"/>
    <property type="molecule type" value="Genomic_DNA"/>
</dbReference>
<keyword evidence="3" id="KW-1185">Reference proteome</keyword>
<sequence length="310" mass="32223">MKRPPTIGSAVDRGLAPFRGRRAAHLLPKARFGGPIPWVIAVMVALTVLAAGGALALSNMVSSARGDLEGSATVQVIEPDADARQAKAAVVVDLLAQDPAVVGFRAVPEAEVAELLEPWLGGGEGMEAVPLPALIDVELRDGTGAAELQRIEAALQDAAPGSRIDSQAQFLAPVLSALRALQWMALAMIFLLAFTGAAAVWLASRNVLGGNRDTIEIVHLLGGNDDQIARVFQRSILFDAVAGGMLGLVTGALAITLMARRFAALDSGMVAGGSLSALDWAILALVPLFAVGIAVYTARMTVIQALRKML</sequence>
<accession>A0ABX9A293</accession>
<keyword evidence="1" id="KW-0812">Transmembrane</keyword>
<feature type="transmembrane region" description="Helical" evidence="1">
    <location>
        <begin position="180"/>
        <end position="203"/>
    </location>
</feature>
<keyword evidence="1" id="KW-0472">Membrane</keyword>
<feature type="transmembrane region" description="Helical" evidence="1">
    <location>
        <begin position="236"/>
        <end position="257"/>
    </location>
</feature>
<protein>
    <submittedName>
        <fullName evidence="2">Cell division protein</fullName>
    </submittedName>
</protein>
<keyword evidence="2" id="KW-0131">Cell cycle</keyword>
<name>A0ABX9A293_9SPHN</name>
<evidence type="ECO:0000313" key="3">
    <source>
        <dbReference type="Proteomes" id="UP000824321"/>
    </source>
</evidence>
<dbReference type="RefSeq" id="WP_221429733.1">
    <property type="nucleotide sequence ID" value="NZ_CP081294.1"/>
</dbReference>
<feature type="transmembrane region" description="Helical" evidence="1">
    <location>
        <begin position="36"/>
        <end position="57"/>
    </location>
</feature>
<feature type="transmembrane region" description="Helical" evidence="1">
    <location>
        <begin position="277"/>
        <end position="298"/>
    </location>
</feature>
<evidence type="ECO:0000256" key="1">
    <source>
        <dbReference type="SAM" id="Phobius"/>
    </source>
</evidence>
<keyword evidence="1" id="KW-1133">Transmembrane helix</keyword>
<dbReference type="Proteomes" id="UP000824321">
    <property type="component" value="Chromosome"/>
</dbReference>
<dbReference type="PANTHER" id="PTHR47755">
    <property type="entry name" value="CELL DIVISION PROTEIN FTSX"/>
    <property type="match status" value="1"/>
</dbReference>
<keyword evidence="2" id="KW-0132">Cell division</keyword>
<reference evidence="2 3" key="1">
    <citation type="submission" date="2021-08" db="EMBL/GenBank/DDBJ databases">
        <title>Comparative Genomics Analysis of the Genus Qipengyuania Reveals Extensive Genetic Diversity and Metabolic Versatility, Including the Description of Fifteen Novel Species.</title>
        <authorList>
            <person name="Liu Y."/>
        </authorList>
    </citation>
    <scope>NUCLEOTIDE SEQUENCE [LARGE SCALE GENOMIC DNA]</scope>
    <source>
        <strain evidence="2 3">1NDH1</strain>
    </source>
</reference>
<gene>
    <name evidence="2" type="ORF">K3136_07535</name>
</gene>
<dbReference type="PANTHER" id="PTHR47755:SF1">
    <property type="entry name" value="CELL DIVISION PROTEIN FTSX"/>
    <property type="match status" value="1"/>
</dbReference>
<evidence type="ECO:0000313" key="2">
    <source>
        <dbReference type="EMBL" id="QZD93967.1"/>
    </source>
</evidence>
<dbReference type="InterPro" id="IPR004513">
    <property type="entry name" value="FtsX"/>
</dbReference>
<organism evidence="2 3">
    <name type="scientific">Qipengyuania gelatinilytica</name>
    <dbReference type="NCBI Taxonomy" id="2867231"/>
    <lineage>
        <taxon>Bacteria</taxon>
        <taxon>Pseudomonadati</taxon>
        <taxon>Pseudomonadota</taxon>
        <taxon>Alphaproteobacteria</taxon>
        <taxon>Sphingomonadales</taxon>
        <taxon>Erythrobacteraceae</taxon>
        <taxon>Qipengyuania</taxon>
    </lineage>
</organism>
<dbReference type="GO" id="GO:0051301">
    <property type="term" value="P:cell division"/>
    <property type="evidence" value="ECO:0007669"/>
    <property type="project" value="UniProtKB-KW"/>
</dbReference>
<proteinExistence type="predicted"/>